<dbReference type="PANTHER" id="PTHR33333:SF44">
    <property type="entry name" value="SECRETED PROTEIN"/>
    <property type="match status" value="1"/>
</dbReference>
<protein>
    <submittedName>
        <fullName evidence="1">Uncharacterized protein</fullName>
    </submittedName>
</protein>
<sequence length="154" mass="17365">MEPATSLSACFDYLYDLTKKFLVSDTVSDYIRTPFDLTKKFLVSDAVSDYIRTPFDLTKKFIASDAVSDFIHKLSDLLRKFLASETVVSALQWCEKNKVPIIAVVVIVLLFRCCGGGNSKSGKTMKAPGRNSRIRRSHFEANPSAYFRNLHKGR</sequence>
<dbReference type="PANTHER" id="PTHR33333">
    <property type="entry name" value="ERYTHROCYTE MEMBRANE PROTEIN 1-LIKE"/>
    <property type="match status" value="1"/>
</dbReference>
<proteinExistence type="predicted"/>
<dbReference type="AlphaFoldDB" id="A0A6N2LED8"/>
<name>A0A6N2LED8_SALVM</name>
<gene>
    <name evidence="1" type="ORF">SVIM_LOCUS217570</name>
</gene>
<accession>A0A6N2LED8</accession>
<organism evidence="1">
    <name type="scientific">Salix viminalis</name>
    <name type="common">Common osier</name>
    <name type="synonym">Basket willow</name>
    <dbReference type="NCBI Taxonomy" id="40686"/>
    <lineage>
        <taxon>Eukaryota</taxon>
        <taxon>Viridiplantae</taxon>
        <taxon>Streptophyta</taxon>
        <taxon>Embryophyta</taxon>
        <taxon>Tracheophyta</taxon>
        <taxon>Spermatophyta</taxon>
        <taxon>Magnoliopsida</taxon>
        <taxon>eudicotyledons</taxon>
        <taxon>Gunneridae</taxon>
        <taxon>Pentapetalae</taxon>
        <taxon>rosids</taxon>
        <taxon>fabids</taxon>
        <taxon>Malpighiales</taxon>
        <taxon>Salicaceae</taxon>
        <taxon>Saliceae</taxon>
        <taxon>Salix</taxon>
    </lineage>
</organism>
<dbReference type="EMBL" id="CAADRP010001524">
    <property type="protein sequence ID" value="VFU39287.1"/>
    <property type="molecule type" value="Genomic_DNA"/>
</dbReference>
<dbReference type="InterPro" id="IPR039926">
    <property type="entry name" value="Egg_app_1"/>
</dbReference>
<reference evidence="1" key="1">
    <citation type="submission" date="2019-03" db="EMBL/GenBank/DDBJ databases">
        <authorList>
            <person name="Mank J."/>
            <person name="Almeida P."/>
        </authorList>
    </citation>
    <scope>NUCLEOTIDE SEQUENCE</scope>
    <source>
        <strain evidence="1">78183</strain>
    </source>
</reference>
<evidence type="ECO:0000313" key="1">
    <source>
        <dbReference type="EMBL" id="VFU39287.1"/>
    </source>
</evidence>